<evidence type="ECO:0000313" key="1">
    <source>
        <dbReference type="EMBL" id="RKF63233.1"/>
    </source>
</evidence>
<protein>
    <submittedName>
        <fullName evidence="1">Uncharacterized protein</fullName>
    </submittedName>
</protein>
<comment type="caution">
    <text evidence="1">The sequence shown here is derived from an EMBL/GenBank/DDBJ whole genome shotgun (WGS) entry which is preliminary data.</text>
</comment>
<keyword evidence="2" id="KW-1185">Reference proteome</keyword>
<gene>
    <name evidence="1" type="ORF">OnM2_026088</name>
</gene>
<proteinExistence type="predicted"/>
<dbReference type="EMBL" id="MCFK01002697">
    <property type="protein sequence ID" value="RKF63233.1"/>
    <property type="molecule type" value="Genomic_DNA"/>
</dbReference>
<organism evidence="1 2">
    <name type="scientific">Erysiphe neolycopersici</name>
    <dbReference type="NCBI Taxonomy" id="212602"/>
    <lineage>
        <taxon>Eukaryota</taxon>
        <taxon>Fungi</taxon>
        <taxon>Dikarya</taxon>
        <taxon>Ascomycota</taxon>
        <taxon>Pezizomycotina</taxon>
        <taxon>Leotiomycetes</taxon>
        <taxon>Erysiphales</taxon>
        <taxon>Erysiphaceae</taxon>
        <taxon>Erysiphe</taxon>
    </lineage>
</organism>
<sequence length="75" mass="8592">MKHYDDYSLYDRILGLQNDDTLFLGNTEFANQLKKAEIIAKPLEKLSGNNPLILFDGYEFKLPPKKETGRLTTVS</sequence>
<dbReference type="OrthoDB" id="3562262at2759"/>
<evidence type="ECO:0000313" key="2">
    <source>
        <dbReference type="Proteomes" id="UP000286134"/>
    </source>
</evidence>
<dbReference type="AlphaFoldDB" id="A0A420I0N8"/>
<name>A0A420I0N8_9PEZI</name>
<dbReference type="Proteomes" id="UP000286134">
    <property type="component" value="Unassembled WGS sequence"/>
</dbReference>
<accession>A0A420I0N8</accession>
<reference evidence="1 2" key="1">
    <citation type="journal article" date="2018" name="BMC Genomics">
        <title>Comparative genome analyses reveal sequence features reflecting distinct modes of host-adaptation between dicot and monocot powdery mildew.</title>
        <authorList>
            <person name="Wu Y."/>
            <person name="Ma X."/>
            <person name="Pan Z."/>
            <person name="Kale S.D."/>
            <person name="Song Y."/>
            <person name="King H."/>
            <person name="Zhang Q."/>
            <person name="Presley C."/>
            <person name="Deng X."/>
            <person name="Wei C.I."/>
            <person name="Xiao S."/>
        </authorList>
    </citation>
    <scope>NUCLEOTIDE SEQUENCE [LARGE SCALE GENOMIC DNA]</scope>
    <source>
        <strain evidence="1">UMSG2</strain>
    </source>
</reference>